<dbReference type="SUPFAM" id="SSF57997">
    <property type="entry name" value="Tropomyosin"/>
    <property type="match status" value="1"/>
</dbReference>
<dbReference type="Proteomes" id="UP000262073">
    <property type="component" value="Chromosome"/>
</dbReference>
<evidence type="ECO:0000259" key="2">
    <source>
        <dbReference type="Pfam" id="PF11740"/>
    </source>
</evidence>
<keyword evidence="4" id="KW-1185">Reference proteome</keyword>
<sequence length="349" mass="39403">MKCMARTGISKKQVQAAKAALKARQQAVTIDAVRAELGNTGSKTTISRYLNELDQNHQVKMDNLDALSAELGQLIGQVANRLQEEAKERIEQNEARYQNEREQWQTQKQELEDALASAQAQSASLIAQVNELESIGASLREEREQLRISLGQATEKESGLHQRLSERQAHIASLEQKHTHAREALEHFRAATKTQREQDLQRHEHQVQLVQAELRKAQQQVAVVQESLDKAMHNHASLEARLQVTHEQLSSARQNLEKEQQHAAQLKSELTVIQGNLKQKEVVVIAQSEKLAGYKRQVLTQQAEMEQLRHSNIQLSTALKAKETFVEQLLQIKSLTQLTAVQTDRDEGG</sequence>
<dbReference type="EMBL" id="CP031769">
    <property type="protein sequence ID" value="AXR06593.1"/>
    <property type="molecule type" value="Genomic_DNA"/>
</dbReference>
<proteinExistence type="predicted"/>
<protein>
    <submittedName>
        <fullName evidence="3">Cointegrate resolution protein T</fullName>
    </submittedName>
</protein>
<dbReference type="InterPro" id="IPR021104">
    <property type="entry name" value="KfrA_DNA-bd_N"/>
</dbReference>
<reference evidence="3 4" key="1">
    <citation type="submission" date="2018-08" db="EMBL/GenBank/DDBJ databases">
        <title>Salinimonas sediminis sp. nov., a piezophilic bacterium isolated from a deep-sea sediment sample from the New Britain Trench.</title>
        <authorList>
            <person name="Cao J."/>
        </authorList>
    </citation>
    <scope>NUCLEOTIDE SEQUENCE [LARGE SCALE GENOMIC DNA]</scope>
    <source>
        <strain evidence="3 4">N102</strain>
    </source>
</reference>
<dbReference type="KEGG" id="salm:D0Y50_09555"/>
<accession>A0A346NM36</accession>
<gene>
    <name evidence="3" type="ORF">D0Y50_09555</name>
</gene>
<dbReference type="AlphaFoldDB" id="A0A346NM36"/>
<evidence type="ECO:0000313" key="4">
    <source>
        <dbReference type="Proteomes" id="UP000262073"/>
    </source>
</evidence>
<dbReference type="Pfam" id="PF11740">
    <property type="entry name" value="KfrA_N"/>
    <property type="match status" value="1"/>
</dbReference>
<feature type="coiled-coil region" evidence="1">
    <location>
        <begin position="50"/>
        <end position="135"/>
    </location>
</feature>
<evidence type="ECO:0000256" key="1">
    <source>
        <dbReference type="SAM" id="Coils"/>
    </source>
</evidence>
<keyword evidence="1" id="KW-0175">Coiled coil</keyword>
<name>A0A346NM36_9ALTE</name>
<organism evidence="3 4">
    <name type="scientific">Salinimonas sediminis</name>
    <dbReference type="NCBI Taxonomy" id="2303538"/>
    <lineage>
        <taxon>Bacteria</taxon>
        <taxon>Pseudomonadati</taxon>
        <taxon>Pseudomonadota</taxon>
        <taxon>Gammaproteobacteria</taxon>
        <taxon>Alteromonadales</taxon>
        <taxon>Alteromonadaceae</taxon>
        <taxon>Alteromonas/Salinimonas group</taxon>
        <taxon>Salinimonas</taxon>
    </lineage>
</organism>
<feature type="coiled-coil region" evidence="1">
    <location>
        <begin position="171"/>
        <end position="276"/>
    </location>
</feature>
<dbReference type="OrthoDB" id="583532at2"/>
<feature type="domain" description="KfrA N-terminal DNA-binding" evidence="2">
    <location>
        <begin position="11"/>
        <end position="121"/>
    </location>
</feature>
<evidence type="ECO:0000313" key="3">
    <source>
        <dbReference type="EMBL" id="AXR06593.1"/>
    </source>
</evidence>